<protein>
    <recommendedName>
        <fullName evidence="1">Arc-like DNA binding domain-containing protein</fullName>
    </recommendedName>
</protein>
<dbReference type="EMBL" id="MN583270">
    <property type="protein sequence ID" value="QHU24493.1"/>
    <property type="molecule type" value="Genomic_DNA"/>
</dbReference>
<dbReference type="SUPFAM" id="SSF47598">
    <property type="entry name" value="Ribbon-helix-helix"/>
    <property type="match status" value="1"/>
</dbReference>
<dbReference type="GO" id="GO:0003677">
    <property type="term" value="F:DNA binding"/>
    <property type="evidence" value="ECO:0007669"/>
    <property type="project" value="InterPro"/>
</dbReference>
<geneLocation type="plasmid" evidence="2">
    <name>pNK546b</name>
</geneLocation>
<dbReference type="InterPro" id="IPR005569">
    <property type="entry name" value="Arc_DNA-bd_dom"/>
</dbReference>
<dbReference type="InterPro" id="IPR010985">
    <property type="entry name" value="Ribbon_hlx_hlx"/>
</dbReference>
<feature type="domain" description="Arc-like DNA binding" evidence="1">
    <location>
        <begin position="12"/>
        <end position="47"/>
    </location>
</feature>
<name>A0A6C0L5D2_PSEAI</name>
<accession>A0A6C0L5D2</accession>
<sequence length="75" mass="8345">MTTERHKISPYPVRMEDELRLKLESSALDGGRSLHAEIIRRLENSFKGGNASSVETENNAMLKAICAQLGIKVEC</sequence>
<dbReference type="InterPro" id="IPR013321">
    <property type="entry name" value="Arc_rbn_hlx_hlx"/>
</dbReference>
<dbReference type="RefSeq" id="WP_108116215.1">
    <property type="nucleotide sequence ID" value="NZ_CATOYP010000039.1"/>
</dbReference>
<evidence type="ECO:0000259" key="1">
    <source>
        <dbReference type="Pfam" id="PF03869"/>
    </source>
</evidence>
<proteinExistence type="predicted"/>
<evidence type="ECO:0000313" key="2">
    <source>
        <dbReference type="EMBL" id="QHU24493.1"/>
    </source>
</evidence>
<organism evidence="2">
    <name type="scientific">Pseudomonas aeruginosa</name>
    <dbReference type="NCBI Taxonomy" id="287"/>
    <lineage>
        <taxon>Bacteria</taxon>
        <taxon>Pseudomonadati</taxon>
        <taxon>Pseudomonadota</taxon>
        <taxon>Gammaproteobacteria</taxon>
        <taxon>Pseudomonadales</taxon>
        <taxon>Pseudomonadaceae</taxon>
        <taxon>Pseudomonas</taxon>
    </lineage>
</organism>
<keyword evidence="2" id="KW-0614">Plasmid</keyword>
<dbReference type="GO" id="GO:0006355">
    <property type="term" value="P:regulation of DNA-templated transcription"/>
    <property type="evidence" value="ECO:0007669"/>
    <property type="project" value="InterPro"/>
</dbReference>
<dbReference type="Gene3D" id="1.10.1220.10">
    <property type="entry name" value="Met repressor-like"/>
    <property type="match status" value="1"/>
</dbReference>
<reference evidence="2" key="1">
    <citation type="submission" date="2019-10" db="EMBL/GenBank/DDBJ databases">
        <title>Extensively Drug-Resistant Pseudomonas aeruginosa ST664 clone carrying KPC-2-encoding megaplasmid in a burn clinic.</title>
        <authorList>
            <person name="Li Z."/>
            <person name="Cai Z."/>
            <person name="Cai Z."/>
            <person name="Zhang Y."/>
            <person name="Fu T."/>
            <person name="Jin Y."/>
            <person name="Cheng Z."/>
            <person name="Jin S."/>
            <person name="Wu W."/>
            <person name="Yang L."/>
            <person name="Bai F."/>
        </authorList>
    </citation>
    <scope>NUCLEOTIDE SEQUENCE</scope>
    <source>
        <strain evidence="2">NK546</strain>
        <plasmid evidence="2">pNK546b</plasmid>
    </source>
</reference>
<dbReference type="AlphaFoldDB" id="A0A6C0L5D2"/>
<dbReference type="Pfam" id="PF03869">
    <property type="entry name" value="Arc"/>
    <property type="match status" value="1"/>
</dbReference>